<sequence>EESTEECEANARTTFSLDLAEESTKDFEECEDNSRTTFSLGLGYEDKVGPALSLLESNNCVDSSLEVSEDIHEPLGLELGIVKDNSCMGLKVSEVNTGSTFGLELELEDGMDLEASENNSGPVLGLELGLAKNKGGLGLEVRENSKSLVKSNGSVNLNLELAESRSSVASDFGLDSVYSLSFKKDNITELYIGLQFESWKAAEYYIKEYRRKKGFAVKKYRIQFSADQLYINLSKHENNDDIYMTFVKLVYNHELIADNSKFATTFQKFDQAIMLEIKRAVIYGHCDVYTIRNLLQPLFPDQLFLTQDLLNTIQKIKHKKNIAGSDASQLLKYLLENPKKEPMIFIQPLINMDSDRLYGIFWMTENQIMLWTRYSDVILHDNTSRTNKYNYPLLLFILVDNDGKSQLGAQAFINNEIQESYE</sequence>
<accession>A0ACA9N6J9</accession>
<dbReference type="Proteomes" id="UP000789920">
    <property type="component" value="Unassembled WGS sequence"/>
</dbReference>
<proteinExistence type="predicted"/>
<dbReference type="EMBL" id="CAJVQC010012448">
    <property type="protein sequence ID" value="CAG8638366.1"/>
    <property type="molecule type" value="Genomic_DNA"/>
</dbReference>
<feature type="non-terminal residue" evidence="1">
    <location>
        <position position="1"/>
    </location>
</feature>
<keyword evidence="2" id="KW-1185">Reference proteome</keyword>
<evidence type="ECO:0000313" key="2">
    <source>
        <dbReference type="Proteomes" id="UP000789920"/>
    </source>
</evidence>
<organism evidence="1 2">
    <name type="scientific">Racocetra persica</name>
    <dbReference type="NCBI Taxonomy" id="160502"/>
    <lineage>
        <taxon>Eukaryota</taxon>
        <taxon>Fungi</taxon>
        <taxon>Fungi incertae sedis</taxon>
        <taxon>Mucoromycota</taxon>
        <taxon>Glomeromycotina</taxon>
        <taxon>Glomeromycetes</taxon>
        <taxon>Diversisporales</taxon>
        <taxon>Gigasporaceae</taxon>
        <taxon>Racocetra</taxon>
    </lineage>
</organism>
<protein>
    <submittedName>
        <fullName evidence="1">1763_t:CDS:1</fullName>
    </submittedName>
</protein>
<gene>
    <name evidence="1" type="ORF">RPERSI_LOCUS7378</name>
</gene>
<reference evidence="1" key="1">
    <citation type="submission" date="2021-06" db="EMBL/GenBank/DDBJ databases">
        <authorList>
            <person name="Kallberg Y."/>
            <person name="Tangrot J."/>
            <person name="Rosling A."/>
        </authorList>
    </citation>
    <scope>NUCLEOTIDE SEQUENCE</scope>
    <source>
        <strain evidence="1">MA461A</strain>
    </source>
</reference>
<name>A0ACA9N6J9_9GLOM</name>
<comment type="caution">
    <text evidence="1">The sequence shown here is derived from an EMBL/GenBank/DDBJ whole genome shotgun (WGS) entry which is preliminary data.</text>
</comment>
<evidence type="ECO:0000313" key="1">
    <source>
        <dbReference type="EMBL" id="CAG8638366.1"/>
    </source>
</evidence>